<feature type="chain" id="PRO_5043572055" description="Secreted protein" evidence="1">
    <location>
        <begin position="19"/>
        <end position="154"/>
    </location>
</feature>
<reference evidence="2 3" key="1">
    <citation type="submission" date="2022-01" db="EMBL/GenBank/DDBJ databases">
        <authorList>
            <person name="Xiong W."/>
            <person name="Schranz E."/>
        </authorList>
    </citation>
    <scope>NUCLEOTIDE SEQUENCE [LARGE SCALE GENOMIC DNA]</scope>
</reference>
<proteinExistence type="predicted"/>
<evidence type="ECO:0008006" key="4">
    <source>
        <dbReference type="Google" id="ProtNLM"/>
    </source>
</evidence>
<keyword evidence="3" id="KW-1185">Reference proteome</keyword>
<comment type="caution">
    <text evidence="2">The sequence shown here is derived from an EMBL/GenBank/DDBJ whole genome shotgun (WGS) entry which is preliminary data.</text>
</comment>
<evidence type="ECO:0000256" key="1">
    <source>
        <dbReference type="SAM" id="SignalP"/>
    </source>
</evidence>
<gene>
    <name evidence="2" type="ORF">LVIROSA_LOCUS22658</name>
</gene>
<evidence type="ECO:0000313" key="2">
    <source>
        <dbReference type="EMBL" id="CAH1436278.1"/>
    </source>
</evidence>
<name>A0AAU9NEQ1_9ASTR</name>
<dbReference type="Proteomes" id="UP001157418">
    <property type="component" value="Unassembled WGS sequence"/>
</dbReference>
<evidence type="ECO:0000313" key="3">
    <source>
        <dbReference type="Proteomes" id="UP001157418"/>
    </source>
</evidence>
<sequence>MSWGGTSFAIMATSLVWRRVFMPKQTLTLRMLTAITTHPLDFRPPLCHPIEEGNLYETSWPREMGWNSPWSVVVAISGGNHHLLRVSSVPPSPCRCIDHRRSGPVAAVLILLPFRSVADSHHCGCLNYCCRRYAPPIGGCVQIPSKVSSGCVAV</sequence>
<dbReference type="AlphaFoldDB" id="A0AAU9NEQ1"/>
<keyword evidence="1" id="KW-0732">Signal</keyword>
<organism evidence="2 3">
    <name type="scientific">Lactuca virosa</name>
    <dbReference type="NCBI Taxonomy" id="75947"/>
    <lineage>
        <taxon>Eukaryota</taxon>
        <taxon>Viridiplantae</taxon>
        <taxon>Streptophyta</taxon>
        <taxon>Embryophyta</taxon>
        <taxon>Tracheophyta</taxon>
        <taxon>Spermatophyta</taxon>
        <taxon>Magnoliopsida</taxon>
        <taxon>eudicotyledons</taxon>
        <taxon>Gunneridae</taxon>
        <taxon>Pentapetalae</taxon>
        <taxon>asterids</taxon>
        <taxon>campanulids</taxon>
        <taxon>Asterales</taxon>
        <taxon>Asteraceae</taxon>
        <taxon>Cichorioideae</taxon>
        <taxon>Cichorieae</taxon>
        <taxon>Lactucinae</taxon>
        <taxon>Lactuca</taxon>
    </lineage>
</organism>
<protein>
    <recommendedName>
        <fullName evidence="4">Secreted protein</fullName>
    </recommendedName>
</protein>
<accession>A0AAU9NEQ1</accession>
<feature type="signal peptide" evidence="1">
    <location>
        <begin position="1"/>
        <end position="18"/>
    </location>
</feature>
<dbReference type="EMBL" id="CAKMRJ010004445">
    <property type="protein sequence ID" value="CAH1436278.1"/>
    <property type="molecule type" value="Genomic_DNA"/>
</dbReference>